<name>A0ABP7EL04_9SPHN</name>
<gene>
    <name evidence="3" type="ORF">GCM10022268_29880</name>
</gene>
<comment type="caution">
    <text evidence="3">The sequence shown here is derived from an EMBL/GenBank/DDBJ whole genome shotgun (WGS) entry which is preliminary data.</text>
</comment>
<keyword evidence="4" id="KW-1185">Reference proteome</keyword>
<organism evidence="3 4">
    <name type="scientific">Sphingomonas cynarae</name>
    <dbReference type="NCBI Taxonomy" id="930197"/>
    <lineage>
        <taxon>Bacteria</taxon>
        <taxon>Pseudomonadati</taxon>
        <taxon>Pseudomonadota</taxon>
        <taxon>Alphaproteobacteria</taxon>
        <taxon>Sphingomonadales</taxon>
        <taxon>Sphingomonadaceae</taxon>
        <taxon>Sphingomonas</taxon>
    </lineage>
</organism>
<evidence type="ECO:0000256" key="2">
    <source>
        <dbReference type="SAM" id="Phobius"/>
    </source>
</evidence>
<dbReference type="EMBL" id="BAABBF010000008">
    <property type="protein sequence ID" value="GAA3719670.1"/>
    <property type="molecule type" value="Genomic_DNA"/>
</dbReference>
<evidence type="ECO:0000256" key="1">
    <source>
        <dbReference type="SAM" id="MobiDB-lite"/>
    </source>
</evidence>
<dbReference type="SUPFAM" id="SSF47598">
    <property type="entry name" value="Ribbon-helix-helix"/>
    <property type="match status" value="1"/>
</dbReference>
<dbReference type="Proteomes" id="UP001500523">
    <property type="component" value="Unassembled WGS sequence"/>
</dbReference>
<evidence type="ECO:0000313" key="4">
    <source>
        <dbReference type="Proteomes" id="UP001500523"/>
    </source>
</evidence>
<keyword evidence="2" id="KW-0472">Membrane</keyword>
<dbReference type="RefSeq" id="WP_344694208.1">
    <property type="nucleotide sequence ID" value="NZ_BAABBF010000008.1"/>
</dbReference>
<feature type="region of interest" description="Disordered" evidence="1">
    <location>
        <begin position="45"/>
        <end position="74"/>
    </location>
</feature>
<keyword evidence="2" id="KW-0812">Transmembrane</keyword>
<keyword evidence="2" id="KW-1133">Transmembrane helix</keyword>
<accession>A0ABP7EL04</accession>
<reference evidence="4" key="1">
    <citation type="journal article" date="2019" name="Int. J. Syst. Evol. Microbiol.">
        <title>The Global Catalogue of Microorganisms (GCM) 10K type strain sequencing project: providing services to taxonomists for standard genome sequencing and annotation.</title>
        <authorList>
            <consortium name="The Broad Institute Genomics Platform"/>
            <consortium name="The Broad Institute Genome Sequencing Center for Infectious Disease"/>
            <person name="Wu L."/>
            <person name="Ma J."/>
        </authorList>
    </citation>
    <scope>NUCLEOTIDE SEQUENCE [LARGE SCALE GENOMIC DNA]</scope>
    <source>
        <strain evidence="4">JCM 17498</strain>
    </source>
</reference>
<evidence type="ECO:0000313" key="3">
    <source>
        <dbReference type="EMBL" id="GAA3719670.1"/>
    </source>
</evidence>
<dbReference type="InterPro" id="IPR010985">
    <property type="entry name" value="Ribbon_hlx_hlx"/>
</dbReference>
<proteinExistence type="predicted"/>
<feature type="transmembrane region" description="Helical" evidence="2">
    <location>
        <begin position="168"/>
        <end position="190"/>
    </location>
</feature>
<sequence>MSEPRRLRIDVSNEAHAQLETEARRQGITVRDLIDQIVRDLTEHRGQADAAVRHQRGAQPTLSDEPEPGSPEDSARRIDALIKRVTDDVPKAIETVRQSSGTGHLRDMLGKQDAAQTQRLAAMQTAQQTAQNAQTLLLENGNRELAKKIDALKDEMVLLRDWHKGRRWAFAAGVLSTLTGLVALAFVLAGTPLARWLAIRLVGETTTVGAAYALAGDDRATGGLMAQTKALLDDPQFRSDYTRCTTHTREVKRRFNCRMSMPPYVPGKL</sequence>
<protein>
    <submittedName>
        <fullName evidence="3">Uncharacterized protein</fullName>
    </submittedName>
</protein>